<dbReference type="EMBL" id="JAJNDB010000001">
    <property type="protein sequence ID" value="MCD2192854.1"/>
    <property type="molecule type" value="Genomic_DNA"/>
</dbReference>
<sequence>MTAFPDRPRQRSERCDRCGGLGRYLASFPRGGELVFCSTHLRMHRERLLVTGAQVGLLADRLVVEADMAA</sequence>
<protein>
    <recommendedName>
        <fullName evidence="1">DUF7455 domain-containing protein</fullName>
    </recommendedName>
</protein>
<accession>A0ABS8P3M0</accession>
<dbReference type="Pfam" id="PF24254">
    <property type="entry name" value="DUF7455"/>
    <property type="match status" value="1"/>
</dbReference>
<dbReference type="Proteomes" id="UP001199469">
    <property type="component" value="Unassembled WGS sequence"/>
</dbReference>
<organism evidence="2 3">
    <name type="scientific">Actinomycetospora endophytica</name>
    <dbReference type="NCBI Taxonomy" id="2291215"/>
    <lineage>
        <taxon>Bacteria</taxon>
        <taxon>Bacillati</taxon>
        <taxon>Actinomycetota</taxon>
        <taxon>Actinomycetes</taxon>
        <taxon>Pseudonocardiales</taxon>
        <taxon>Pseudonocardiaceae</taxon>
        <taxon>Actinomycetospora</taxon>
    </lineage>
</organism>
<feature type="domain" description="DUF7455" evidence="1">
    <location>
        <begin position="11"/>
        <end position="56"/>
    </location>
</feature>
<proteinExistence type="predicted"/>
<evidence type="ECO:0000259" key="1">
    <source>
        <dbReference type="Pfam" id="PF24254"/>
    </source>
</evidence>
<evidence type="ECO:0000313" key="2">
    <source>
        <dbReference type="EMBL" id="MCD2192854.1"/>
    </source>
</evidence>
<keyword evidence="3" id="KW-1185">Reference proteome</keyword>
<evidence type="ECO:0000313" key="3">
    <source>
        <dbReference type="Proteomes" id="UP001199469"/>
    </source>
</evidence>
<gene>
    <name evidence="2" type="ORF">LQ327_05560</name>
</gene>
<dbReference type="RefSeq" id="WP_230730519.1">
    <property type="nucleotide sequence ID" value="NZ_JAJNDB010000001.1"/>
</dbReference>
<reference evidence="2 3" key="1">
    <citation type="submission" date="2021-11" db="EMBL/GenBank/DDBJ databases">
        <title>Draft genome sequence of Actinomycetospora sp. SF1 isolated from the rhizosphere soil.</title>
        <authorList>
            <person name="Duangmal K."/>
            <person name="Chantavorakit T."/>
        </authorList>
    </citation>
    <scope>NUCLEOTIDE SEQUENCE [LARGE SCALE GENOMIC DNA]</scope>
    <source>
        <strain evidence="2 3">TBRC 5722</strain>
    </source>
</reference>
<comment type="caution">
    <text evidence="2">The sequence shown here is derived from an EMBL/GenBank/DDBJ whole genome shotgun (WGS) entry which is preliminary data.</text>
</comment>
<name>A0ABS8P3M0_9PSEU</name>
<dbReference type="InterPro" id="IPR055878">
    <property type="entry name" value="DUF7455"/>
</dbReference>